<gene>
    <name evidence="1" type="ORF">PODLI_1B026522</name>
</gene>
<protein>
    <submittedName>
        <fullName evidence="1">Uncharacterized protein</fullName>
    </submittedName>
</protein>
<organism evidence="1 2">
    <name type="scientific">Podarcis lilfordi</name>
    <name type="common">Lilford's wall lizard</name>
    <dbReference type="NCBI Taxonomy" id="74358"/>
    <lineage>
        <taxon>Eukaryota</taxon>
        <taxon>Metazoa</taxon>
        <taxon>Chordata</taxon>
        <taxon>Craniata</taxon>
        <taxon>Vertebrata</taxon>
        <taxon>Euteleostomi</taxon>
        <taxon>Lepidosauria</taxon>
        <taxon>Squamata</taxon>
        <taxon>Bifurcata</taxon>
        <taxon>Unidentata</taxon>
        <taxon>Episquamata</taxon>
        <taxon>Laterata</taxon>
        <taxon>Lacertibaenia</taxon>
        <taxon>Lacertidae</taxon>
        <taxon>Podarcis</taxon>
    </lineage>
</organism>
<sequence length="237" mass="26609">MTSHWPSFFSLNGFARTNAFGKLMKKRAFVTSALLQQSLFLVSDLFTHPATNVHHFKERGKDRQETKGLRINAEIGPAAYKAKVGDSRGLEEAKARSPACKAFTASRPYPSVQIITICSIFQSTIKTSHRNHVRREAVSKDGTISYWLQTLILTCFTSGEHIPKTALDLRRFSVLAAMLLCAADNCLPDKSQYEASVDISHMVVERLVLSEQWRLQYTAIISFCLISLFTTDFLQNG</sequence>
<dbReference type="Proteomes" id="UP001178461">
    <property type="component" value="Chromosome 3"/>
</dbReference>
<proteinExistence type="predicted"/>
<dbReference type="EMBL" id="OX395128">
    <property type="protein sequence ID" value="CAI5769301.1"/>
    <property type="molecule type" value="Genomic_DNA"/>
</dbReference>
<dbReference type="AlphaFoldDB" id="A0AA35NYS5"/>
<keyword evidence="2" id="KW-1185">Reference proteome</keyword>
<accession>A0AA35NYS5</accession>
<evidence type="ECO:0000313" key="2">
    <source>
        <dbReference type="Proteomes" id="UP001178461"/>
    </source>
</evidence>
<name>A0AA35NYS5_9SAUR</name>
<evidence type="ECO:0000313" key="1">
    <source>
        <dbReference type="EMBL" id="CAI5769301.1"/>
    </source>
</evidence>
<reference evidence="1" key="1">
    <citation type="submission" date="2022-12" db="EMBL/GenBank/DDBJ databases">
        <authorList>
            <person name="Alioto T."/>
            <person name="Alioto T."/>
            <person name="Gomez Garrido J."/>
        </authorList>
    </citation>
    <scope>NUCLEOTIDE SEQUENCE</scope>
</reference>